<sequence>MAPNPRVTKAFRAMKAIGIAEEKVKPVLKKLLKLYEKNWELIEEENYRVLADAIFDEDDTKECEKNPNGGNVCAVSCFVLVFCILALVLYCLSLLMCHLPI</sequence>
<gene>
    <name evidence="3" type="ORF">HS088_TW10G00831</name>
</gene>
<evidence type="ECO:0000313" key="4">
    <source>
        <dbReference type="Proteomes" id="UP000593562"/>
    </source>
</evidence>
<evidence type="ECO:0000313" key="3">
    <source>
        <dbReference type="EMBL" id="KAF5741825.1"/>
    </source>
</evidence>
<dbReference type="InterPro" id="IPR043017">
    <property type="entry name" value="WIYLD_dom_sf"/>
</dbReference>
<name>A0A7J7D642_TRIWF</name>
<feature type="transmembrane region" description="Helical" evidence="1">
    <location>
        <begin position="72"/>
        <end position="96"/>
    </location>
</feature>
<keyword evidence="1" id="KW-0472">Membrane</keyword>
<keyword evidence="1" id="KW-0812">Transmembrane</keyword>
<reference evidence="3 4" key="1">
    <citation type="journal article" date="2020" name="Nat. Commun.">
        <title>Genome of Tripterygium wilfordii and identification of cytochrome P450 involved in triptolide biosynthesis.</title>
        <authorList>
            <person name="Tu L."/>
            <person name="Su P."/>
            <person name="Zhang Z."/>
            <person name="Gao L."/>
            <person name="Wang J."/>
            <person name="Hu T."/>
            <person name="Zhou J."/>
            <person name="Zhang Y."/>
            <person name="Zhao Y."/>
            <person name="Liu Y."/>
            <person name="Song Y."/>
            <person name="Tong Y."/>
            <person name="Lu Y."/>
            <person name="Yang J."/>
            <person name="Xu C."/>
            <person name="Jia M."/>
            <person name="Peters R.J."/>
            <person name="Huang L."/>
            <person name="Gao W."/>
        </authorList>
    </citation>
    <scope>NUCLEOTIDE SEQUENCE [LARGE SCALE GENOMIC DNA]</scope>
    <source>
        <strain evidence="4">cv. XIE 37</strain>
        <tissue evidence="3">Leaf</tissue>
    </source>
</reference>
<evidence type="ECO:0000256" key="1">
    <source>
        <dbReference type="SAM" id="Phobius"/>
    </source>
</evidence>
<dbReference type="GO" id="GO:0008168">
    <property type="term" value="F:methyltransferase activity"/>
    <property type="evidence" value="ECO:0007669"/>
    <property type="project" value="UniProtKB-KW"/>
</dbReference>
<dbReference type="GO" id="GO:0032259">
    <property type="term" value="P:methylation"/>
    <property type="evidence" value="ECO:0007669"/>
    <property type="project" value="UniProtKB-KW"/>
</dbReference>
<dbReference type="PANTHER" id="PTHR46450">
    <property type="entry name" value="INACTIVE HISTONE-LYSINE N-METHYLTRANSFERASE SUVR1-RELATED"/>
    <property type="match status" value="1"/>
</dbReference>
<protein>
    <submittedName>
        <fullName evidence="3">Histone-lysine N-methyltransferase SUVR2 isoform X3</fullName>
    </submittedName>
</protein>
<keyword evidence="4" id="KW-1185">Reference proteome</keyword>
<keyword evidence="3" id="KW-0808">Transferase</keyword>
<accession>A0A7J7D642</accession>
<dbReference type="Proteomes" id="UP000593562">
    <property type="component" value="Unassembled WGS sequence"/>
</dbReference>
<keyword evidence="1" id="KW-1133">Transmembrane helix</keyword>
<evidence type="ECO:0000259" key="2">
    <source>
        <dbReference type="Pfam" id="PF10440"/>
    </source>
</evidence>
<proteinExistence type="predicted"/>
<dbReference type="AlphaFoldDB" id="A0A7J7D642"/>
<dbReference type="InterPro" id="IPR018848">
    <property type="entry name" value="WIYLD_domain"/>
</dbReference>
<dbReference type="InParanoid" id="A0A7J7D642"/>
<organism evidence="3 4">
    <name type="scientific">Tripterygium wilfordii</name>
    <name type="common">Thunder God vine</name>
    <dbReference type="NCBI Taxonomy" id="458696"/>
    <lineage>
        <taxon>Eukaryota</taxon>
        <taxon>Viridiplantae</taxon>
        <taxon>Streptophyta</taxon>
        <taxon>Embryophyta</taxon>
        <taxon>Tracheophyta</taxon>
        <taxon>Spermatophyta</taxon>
        <taxon>Magnoliopsida</taxon>
        <taxon>eudicotyledons</taxon>
        <taxon>Gunneridae</taxon>
        <taxon>Pentapetalae</taxon>
        <taxon>rosids</taxon>
        <taxon>fabids</taxon>
        <taxon>Celastrales</taxon>
        <taxon>Celastraceae</taxon>
        <taxon>Tripterygium</taxon>
    </lineage>
</organism>
<dbReference type="PANTHER" id="PTHR46450:SF1">
    <property type="entry name" value="INACTIVE HISTONE-LYSINE N-METHYLTRANSFERASE SUVR1-RELATED"/>
    <property type="match status" value="1"/>
</dbReference>
<feature type="domain" description="WIYLD" evidence="2">
    <location>
        <begin position="6"/>
        <end position="59"/>
    </location>
</feature>
<keyword evidence="3" id="KW-0489">Methyltransferase</keyword>
<comment type="caution">
    <text evidence="3">The sequence shown here is derived from an EMBL/GenBank/DDBJ whole genome shotgun (WGS) entry which is preliminary data.</text>
</comment>
<dbReference type="Pfam" id="PF10440">
    <property type="entry name" value="WIYLD"/>
    <property type="match status" value="1"/>
</dbReference>
<dbReference type="EMBL" id="JAAARO010000010">
    <property type="protein sequence ID" value="KAF5741825.1"/>
    <property type="molecule type" value="Genomic_DNA"/>
</dbReference>
<dbReference type="Gene3D" id="1.10.8.850">
    <property type="entry name" value="Histone-lysine N methyltransferase , C-terminal domain-like"/>
    <property type="match status" value="1"/>
</dbReference>